<dbReference type="PANTHER" id="PTHR48081">
    <property type="entry name" value="AB HYDROLASE SUPERFAMILY PROTEIN C4A8.06C"/>
    <property type="match status" value="1"/>
</dbReference>
<dbReference type="GO" id="GO:0016787">
    <property type="term" value="F:hydrolase activity"/>
    <property type="evidence" value="ECO:0007669"/>
    <property type="project" value="UniProtKB-KW"/>
</dbReference>
<dbReference type="SUPFAM" id="SSF53474">
    <property type="entry name" value="alpha/beta-Hydrolases"/>
    <property type="match status" value="1"/>
</dbReference>
<feature type="domain" description="Alpha/beta hydrolase fold-3" evidence="2">
    <location>
        <begin position="89"/>
        <end position="295"/>
    </location>
</feature>
<evidence type="ECO:0000256" key="1">
    <source>
        <dbReference type="ARBA" id="ARBA00022801"/>
    </source>
</evidence>
<sequence length="320" mass="34555">MPVYDRNTIPQTVGRGKLDPELAAWLPKGPTLGADVPIAQGRRDHAMLGEGPWPQIGAVETLVLPGPHGSLTVRRHTPTRPASTPLGALVYIHGGGFTYGTLDEFETAMRIISERAGIATYVVDYQLAPEAKYPTQIDEIEYVVRWLFDNAADQGVDPTKIGLGGDSAGGNMTCVIALKLRDKGGPELAVQVPLFPEAAFPGDTLAGSENRSGLYLETNGIYEMVRNLLNNTDDGRDPYVTPMNASSHADLPDTILVTNGFDPLRDVGHAYARKLAAAGNNITYVHNPDLTHGFPQFTRYSKACHRATEELADLINARIG</sequence>
<dbReference type="Pfam" id="PF07859">
    <property type="entry name" value="Abhydrolase_3"/>
    <property type="match status" value="1"/>
</dbReference>
<dbReference type="InterPro" id="IPR029058">
    <property type="entry name" value="AB_hydrolase_fold"/>
</dbReference>
<organism evidence="3 4">
    <name type="scientific">Dactylosporangium darangshiense</name>
    <dbReference type="NCBI Taxonomy" id="579108"/>
    <lineage>
        <taxon>Bacteria</taxon>
        <taxon>Bacillati</taxon>
        <taxon>Actinomycetota</taxon>
        <taxon>Actinomycetes</taxon>
        <taxon>Micromonosporales</taxon>
        <taxon>Micromonosporaceae</taxon>
        <taxon>Dactylosporangium</taxon>
    </lineage>
</organism>
<dbReference type="InterPro" id="IPR013094">
    <property type="entry name" value="AB_hydrolase_3"/>
</dbReference>
<dbReference type="Gene3D" id="3.40.50.1820">
    <property type="entry name" value="alpha/beta hydrolase"/>
    <property type="match status" value="1"/>
</dbReference>
<gene>
    <name evidence="3" type="ORF">GCM10022255_011770</name>
</gene>
<dbReference type="InterPro" id="IPR050300">
    <property type="entry name" value="GDXG_lipolytic_enzyme"/>
</dbReference>
<keyword evidence="4" id="KW-1185">Reference proteome</keyword>
<reference evidence="4" key="1">
    <citation type="journal article" date="2019" name="Int. J. Syst. Evol. Microbiol.">
        <title>The Global Catalogue of Microorganisms (GCM) 10K type strain sequencing project: providing services to taxonomists for standard genome sequencing and annotation.</title>
        <authorList>
            <consortium name="The Broad Institute Genomics Platform"/>
            <consortium name="The Broad Institute Genome Sequencing Center for Infectious Disease"/>
            <person name="Wu L."/>
            <person name="Ma J."/>
        </authorList>
    </citation>
    <scope>NUCLEOTIDE SEQUENCE [LARGE SCALE GENOMIC DNA]</scope>
    <source>
        <strain evidence="4">JCM 17441</strain>
    </source>
</reference>
<proteinExistence type="predicted"/>
<evidence type="ECO:0000313" key="4">
    <source>
        <dbReference type="Proteomes" id="UP001500620"/>
    </source>
</evidence>
<protein>
    <submittedName>
        <fullName evidence="3">Alpha/beta hydrolase</fullName>
    </submittedName>
</protein>
<dbReference type="RefSeq" id="WP_345122031.1">
    <property type="nucleotide sequence ID" value="NZ_BAABAT010000002.1"/>
</dbReference>
<evidence type="ECO:0000313" key="3">
    <source>
        <dbReference type="EMBL" id="GAA4245240.1"/>
    </source>
</evidence>
<dbReference type="Proteomes" id="UP001500620">
    <property type="component" value="Unassembled WGS sequence"/>
</dbReference>
<accession>A0ABP8CZB6</accession>
<keyword evidence="1 3" id="KW-0378">Hydrolase</keyword>
<evidence type="ECO:0000259" key="2">
    <source>
        <dbReference type="Pfam" id="PF07859"/>
    </source>
</evidence>
<comment type="caution">
    <text evidence="3">The sequence shown here is derived from an EMBL/GenBank/DDBJ whole genome shotgun (WGS) entry which is preliminary data.</text>
</comment>
<dbReference type="EMBL" id="BAABAT010000002">
    <property type="protein sequence ID" value="GAA4245240.1"/>
    <property type="molecule type" value="Genomic_DNA"/>
</dbReference>
<dbReference type="PANTHER" id="PTHR48081:SF8">
    <property type="entry name" value="ALPHA_BETA HYDROLASE FOLD-3 DOMAIN-CONTAINING PROTEIN-RELATED"/>
    <property type="match status" value="1"/>
</dbReference>
<name>A0ABP8CZB6_9ACTN</name>